<dbReference type="EMBL" id="CP073041">
    <property type="protein sequence ID" value="UXE64095.1"/>
    <property type="molecule type" value="Genomic_DNA"/>
</dbReference>
<proteinExistence type="predicted"/>
<reference evidence="1" key="1">
    <citation type="submission" date="2021-04" db="EMBL/GenBank/DDBJ databases">
        <title>Genome sequence of Woronichinia naegeliana from Washington state freshwater lake bloom.</title>
        <authorList>
            <person name="Dreher T.W."/>
        </authorList>
    </citation>
    <scope>NUCLEOTIDE SEQUENCE</scope>
    <source>
        <strain evidence="1">WA131</strain>
    </source>
</reference>
<dbReference type="AlphaFoldDB" id="A0A977L4U5"/>
<protein>
    <submittedName>
        <fullName evidence="1">Uncharacterized protein</fullName>
    </submittedName>
</protein>
<dbReference type="Proteomes" id="UP001065613">
    <property type="component" value="Chromosome"/>
</dbReference>
<dbReference type="KEGG" id="wna:KA717_17195"/>
<accession>A0A977L4U5</accession>
<organism evidence="1">
    <name type="scientific">Woronichinia naegeliana WA131</name>
    <dbReference type="NCBI Taxonomy" id="2824559"/>
    <lineage>
        <taxon>Bacteria</taxon>
        <taxon>Bacillati</taxon>
        <taxon>Cyanobacteriota</taxon>
        <taxon>Cyanophyceae</taxon>
        <taxon>Synechococcales</taxon>
        <taxon>Coelosphaeriaceae</taxon>
        <taxon>Woronichinia</taxon>
    </lineage>
</organism>
<evidence type="ECO:0000313" key="1">
    <source>
        <dbReference type="EMBL" id="UXE64095.1"/>
    </source>
</evidence>
<sequence length="56" mass="6316">MGLMVIFNASLFWNGLVQAKSLIPLELYRQDRLKDTLSTATKTGKREAIATKLSLY</sequence>
<name>A0A977L4U5_9CYAN</name>
<gene>
    <name evidence="1" type="ORF">KA717_17195</name>
</gene>